<sequence length="313" mass="33991">MSTLEATTATERAGGIELTAGDYRAVIDQRGAALQQLTFGDRDIVWSYAPDHGPTAFQGQILAPWPNRIEDGRYLFDGVDHQLDINEAARNNAIHGLVYSHTWTPTTVSPSHADLSLHLADTPGYPFNLAMTVSYDLDADTGLTVEIAARNTGERPAPYGVSSHPYLTLGTRLDNATLALPGEEYLPTNERLLPAGAPKSVEGSERDFLTARRIGPTVLDTAFTGLRRDSEGLTWTVLSEESFAVAMWADDSYPWLQVFTSDTLPPDHQRGQLAVEPMTCPPNAFVSGTDLTVLAPGESTRSRHGIRRLATTG</sequence>
<organism evidence="1 2">
    <name type="scientific">Salinactinospora qingdaonensis</name>
    <dbReference type="NCBI Taxonomy" id="702744"/>
    <lineage>
        <taxon>Bacteria</taxon>
        <taxon>Bacillati</taxon>
        <taxon>Actinomycetota</taxon>
        <taxon>Actinomycetes</taxon>
        <taxon>Streptosporangiales</taxon>
        <taxon>Nocardiopsidaceae</taxon>
        <taxon>Salinactinospora</taxon>
    </lineage>
</organism>
<protein>
    <submittedName>
        <fullName evidence="1">Aldose 1-epimerase family protein</fullName>
    </submittedName>
</protein>
<dbReference type="PANTHER" id="PTHR10091:SF0">
    <property type="entry name" value="GALACTOSE MUTAROTASE"/>
    <property type="match status" value="1"/>
</dbReference>
<dbReference type="PANTHER" id="PTHR10091">
    <property type="entry name" value="ALDOSE-1-EPIMERASE"/>
    <property type="match status" value="1"/>
</dbReference>
<dbReference type="InterPro" id="IPR011013">
    <property type="entry name" value="Gal_mutarotase_sf_dom"/>
</dbReference>
<dbReference type="Pfam" id="PF01263">
    <property type="entry name" value="Aldose_epim"/>
    <property type="match status" value="1"/>
</dbReference>
<dbReference type="InterPro" id="IPR008183">
    <property type="entry name" value="Aldose_1/G6P_1-epimerase"/>
</dbReference>
<dbReference type="InterPro" id="IPR014718">
    <property type="entry name" value="GH-type_carb-bd"/>
</dbReference>
<comment type="caution">
    <text evidence="1">The sequence shown here is derived from an EMBL/GenBank/DDBJ whole genome shotgun (WGS) entry which is preliminary data.</text>
</comment>
<evidence type="ECO:0000313" key="1">
    <source>
        <dbReference type="EMBL" id="GAA3742941.1"/>
    </source>
</evidence>
<accession>A0ABP7FM79</accession>
<evidence type="ECO:0000313" key="2">
    <source>
        <dbReference type="Proteomes" id="UP001500908"/>
    </source>
</evidence>
<dbReference type="RefSeq" id="WP_344970794.1">
    <property type="nucleotide sequence ID" value="NZ_BAABDD010000009.1"/>
</dbReference>
<dbReference type="InterPro" id="IPR037480">
    <property type="entry name" value="YihR-like"/>
</dbReference>
<keyword evidence="2" id="KW-1185">Reference proteome</keyword>
<dbReference type="Proteomes" id="UP001500908">
    <property type="component" value="Unassembled WGS sequence"/>
</dbReference>
<dbReference type="CDD" id="cd09022">
    <property type="entry name" value="Aldose_epim_Ec_YihR"/>
    <property type="match status" value="1"/>
</dbReference>
<dbReference type="Gene3D" id="2.70.98.10">
    <property type="match status" value="1"/>
</dbReference>
<gene>
    <name evidence="1" type="ORF">GCM10022402_23220</name>
</gene>
<dbReference type="SUPFAM" id="SSF74650">
    <property type="entry name" value="Galactose mutarotase-like"/>
    <property type="match status" value="1"/>
</dbReference>
<name>A0ABP7FM79_9ACTN</name>
<dbReference type="EMBL" id="BAABDD010000009">
    <property type="protein sequence ID" value="GAA3742941.1"/>
    <property type="molecule type" value="Genomic_DNA"/>
</dbReference>
<proteinExistence type="predicted"/>
<reference evidence="2" key="1">
    <citation type="journal article" date="2019" name="Int. J. Syst. Evol. Microbiol.">
        <title>The Global Catalogue of Microorganisms (GCM) 10K type strain sequencing project: providing services to taxonomists for standard genome sequencing and annotation.</title>
        <authorList>
            <consortium name="The Broad Institute Genomics Platform"/>
            <consortium name="The Broad Institute Genome Sequencing Center for Infectious Disease"/>
            <person name="Wu L."/>
            <person name="Ma J."/>
        </authorList>
    </citation>
    <scope>NUCLEOTIDE SEQUENCE [LARGE SCALE GENOMIC DNA]</scope>
    <source>
        <strain evidence="2">JCM 17137</strain>
    </source>
</reference>